<feature type="repeat" description="PPR" evidence="2">
    <location>
        <begin position="181"/>
        <end position="215"/>
    </location>
</feature>
<feature type="repeat" description="PPR" evidence="2">
    <location>
        <begin position="248"/>
        <end position="282"/>
    </location>
</feature>
<reference evidence="5" key="1">
    <citation type="submission" date="2015-08" db="EMBL/GenBank/DDBJ databases">
        <authorList>
            <person name="Babu N.S."/>
            <person name="Beckwith C.J."/>
            <person name="Beseler K.G."/>
            <person name="Brison A."/>
            <person name="Carone J.V."/>
            <person name="Caskin T.P."/>
            <person name="Diamond M."/>
            <person name="Durham M.E."/>
            <person name="Foxe J.M."/>
            <person name="Go M."/>
            <person name="Henderson B.A."/>
            <person name="Jones I.B."/>
            <person name="McGettigan J.A."/>
            <person name="Micheletti S.J."/>
            <person name="Nasrallah M.E."/>
            <person name="Ortiz D."/>
            <person name="Piller C.R."/>
            <person name="Privatt S.R."/>
            <person name="Schneider S.L."/>
            <person name="Sharp S."/>
            <person name="Smith T.C."/>
            <person name="Stanton J.D."/>
            <person name="Ullery H.E."/>
            <person name="Wilson R.J."/>
            <person name="Serrano M.G."/>
            <person name="Buck G."/>
            <person name="Lee V."/>
            <person name="Wang Y."/>
            <person name="Carvalho R."/>
            <person name="Voegtly L."/>
            <person name="Shi R."/>
            <person name="Duckworth R."/>
            <person name="Johnson A."/>
            <person name="Loviza R."/>
            <person name="Walstead R."/>
            <person name="Shah Z."/>
            <person name="Kiflezghi M."/>
            <person name="Wade K."/>
            <person name="Ball S.L."/>
            <person name="Bradley K.W."/>
            <person name="Asai D.J."/>
            <person name="Bowman C.A."/>
            <person name="Russell D.A."/>
            <person name="Pope W.H."/>
            <person name="Jacobs-Sera D."/>
            <person name="Hendrix R.W."/>
            <person name="Hatfull G.F."/>
        </authorList>
    </citation>
    <scope>NUCLEOTIDE SEQUENCE</scope>
</reference>
<dbReference type="NCBIfam" id="TIGR00756">
    <property type="entry name" value="PPR"/>
    <property type="match status" value="4"/>
</dbReference>
<dbReference type="EMBL" id="GDKF01000260">
    <property type="protein sequence ID" value="JAT78362.1"/>
    <property type="molecule type" value="Transcribed_RNA"/>
</dbReference>
<feature type="domain" description="Pentatricopeptide repeat-containing protein-mitochondrial" evidence="4">
    <location>
        <begin position="212"/>
        <end position="339"/>
    </location>
</feature>
<evidence type="ECO:0000259" key="4">
    <source>
        <dbReference type="Pfam" id="PF23276"/>
    </source>
</evidence>
<sequence>MSRIVPWSRGLVYTFGPRRLPGLHGDKLGPGVQRRNNARPHAQPPTLPTLPGLATGPDQAAHRSTGTSSPQTPPPDLPVLTPPPDLSALTPLLTSLLACRAPALPLHQLDHKSVHWLLRQLEARGAANAALCLLWSLPPASRPAPVVTRVMQVCLGQGSDAGPGAVLKVWRQLRLEGLEADATCFNTVITAAGRAQRWGVVRSVLEDMRREGVARDVFTYAAVLSNCRDAQHAQRWFDGMAAHGVQPNVRHYTALINCQRRWGSAGDALRTFEAMGRAGIVPDGPAYTAAIAAAARLADWQRAWALLSDARRGGGAAPVRAWNGVICACSRAGRLDRAREAAARMRAAGVAPTAATYNALIGACRAPGQYATAREYEREMARAGLPADDFTLSALFGACAADGQWEAALDAMRAARATGRRPGVQAHNALLRTLAGGAQWRHARAVLEGMAGGEGPAPDAASFAALILALERGGKYEEAWEAYNQLQARGLKPTSDTLCALLRACEAGQQWERAIDLFNQLKAQAQAELPPSGMALRSILYSMPLLMHALPPSLVATARAAVESGRKTRALLD</sequence>
<feature type="repeat" description="PPR" evidence="2">
    <location>
        <begin position="318"/>
        <end position="352"/>
    </location>
</feature>
<dbReference type="InterPro" id="IPR057027">
    <property type="entry name" value="TPR_mt"/>
</dbReference>
<dbReference type="PANTHER" id="PTHR47936:SF1">
    <property type="entry name" value="PENTATRICOPEPTIDE REPEAT-CONTAINING PROTEIN GUN1, CHLOROPLASTIC"/>
    <property type="match status" value="1"/>
</dbReference>
<feature type="region of interest" description="Disordered" evidence="3">
    <location>
        <begin position="18"/>
        <end position="84"/>
    </location>
</feature>
<gene>
    <name evidence="5" type="ORF">g.3398</name>
</gene>
<dbReference type="Gene3D" id="1.25.40.10">
    <property type="entry name" value="Tetratricopeptide repeat domain"/>
    <property type="match status" value="3"/>
</dbReference>
<organism evidence="5">
    <name type="scientific">Auxenochlorella protothecoides</name>
    <name type="common">Green microalga</name>
    <name type="synonym">Chlorella protothecoides</name>
    <dbReference type="NCBI Taxonomy" id="3075"/>
    <lineage>
        <taxon>Eukaryota</taxon>
        <taxon>Viridiplantae</taxon>
        <taxon>Chlorophyta</taxon>
        <taxon>core chlorophytes</taxon>
        <taxon>Trebouxiophyceae</taxon>
        <taxon>Chlorellales</taxon>
        <taxon>Chlorellaceae</taxon>
        <taxon>Auxenochlorella</taxon>
    </lineage>
</organism>
<dbReference type="Pfam" id="PF01535">
    <property type="entry name" value="PPR"/>
    <property type="match status" value="1"/>
</dbReference>
<dbReference type="PROSITE" id="PS51375">
    <property type="entry name" value="PPR"/>
    <property type="match status" value="5"/>
</dbReference>
<dbReference type="AlphaFoldDB" id="A0A1D2AGP0"/>
<dbReference type="InterPro" id="IPR011990">
    <property type="entry name" value="TPR-like_helical_dom_sf"/>
</dbReference>
<evidence type="ECO:0000256" key="1">
    <source>
        <dbReference type="ARBA" id="ARBA00022737"/>
    </source>
</evidence>
<dbReference type="PANTHER" id="PTHR47936">
    <property type="entry name" value="PPR_LONG DOMAIN-CONTAINING PROTEIN"/>
    <property type="match status" value="1"/>
</dbReference>
<accession>A0A1D2AGP0</accession>
<dbReference type="Pfam" id="PF23276">
    <property type="entry name" value="TPR_24"/>
    <property type="match status" value="1"/>
</dbReference>
<feature type="repeat" description="PPR" evidence="2">
    <location>
        <begin position="459"/>
        <end position="493"/>
    </location>
</feature>
<evidence type="ECO:0000256" key="3">
    <source>
        <dbReference type="SAM" id="MobiDB-lite"/>
    </source>
</evidence>
<feature type="compositionally biased region" description="Pro residues" evidence="3">
    <location>
        <begin position="71"/>
        <end position="84"/>
    </location>
</feature>
<evidence type="ECO:0000256" key="2">
    <source>
        <dbReference type="PROSITE-ProRule" id="PRU00708"/>
    </source>
</evidence>
<evidence type="ECO:0000313" key="5">
    <source>
        <dbReference type="EMBL" id="JAT78362.1"/>
    </source>
</evidence>
<keyword evidence="1" id="KW-0677">Repeat</keyword>
<proteinExistence type="predicted"/>
<protein>
    <recommendedName>
        <fullName evidence="4">Pentatricopeptide repeat-containing protein-mitochondrial domain-containing protein</fullName>
    </recommendedName>
</protein>
<dbReference type="InterPro" id="IPR002885">
    <property type="entry name" value="PPR_rpt"/>
</dbReference>
<name>A0A1D2AGP0_AUXPR</name>
<feature type="repeat" description="PPR" evidence="2">
    <location>
        <begin position="353"/>
        <end position="387"/>
    </location>
</feature>